<gene>
    <name evidence="4" type="ORF">B296_00005938</name>
</gene>
<evidence type="ECO:0000256" key="1">
    <source>
        <dbReference type="ARBA" id="ARBA00004123"/>
    </source>
</evidence>
<evidence type="ECO:0000256" key="2">
    <source>
        <dbReference type="ARBA" id="ARBA00023242"/>
    </source>
</evidence>
<dbReference type="GO" id="GO:0003682">
    <property type="term" value="F:chromatin binding"/>
    <property type="evidence" value="ECO:0007669"/>
    <property type="project" value="TreeGrafter"/>
</dbReference>
<reference evidence="4 5" key="1">
    <citation type="journal article" date="2014" name="Agronomy (Basel)">
        <title>A Draft Genome Sequence for Ensete ventricosum, the Drought-Tolerant Tree Against Hunger.</title>
        <authorList>
            <person name="Harrison J."/>
            <person name="Moore K.A."/>
            <person name="Paszkiewicz K."/>
            <person name="Jones T."/>
            <person name="Grant M."/>
            <person name="Ambacheew D."/>
            <person name="Muzemil S."/>
            <person name="Studholme D.J."/>
        </authorList>
    </citation>
    <scope>NUCLEOTIDE SEQUENCE [LARGE SCALE GENOMIC DNA]</scope>
</reference>
<dbReference type="GO" id="GO:0006261">
    <property type="term" value="P:DNA-templated DNA replication"/>
    <property type="evidence" value="ECO:0007669"/>
    <property type="project" value="TreeGrafter"/>
</dbReference>
<evidence type="ECO:0000313" key="5">
    <source>
        <dbReference type="Proteomes" id="UP000287651"/>
    </source>
</evidence>
<keyword evidence="2" id="KW-0539">Nucleus</keyword>
<keyword evidence="3" id="KW-0732">Signal</keyword>
<dbReference type="PANTHER" id="PTHR13489">
    <property type="entry name" value="MINI-CHROMOSOME MAINTENANCE COMPLEX-BINDING PROTEIN"/>
    <property type="match status" value="1"/>
</dbReference>
<dbReference type="PANTHER" id="PTHR13489:SF0">
    <property type="entry name" value="MINI-CHROMOSOME MAINTENANCE COMPLEX-BINDING PROTEIN"/>
    <property type="match status" value="1"/>
</dbReference>
<organism evidence="4 5">
    <name type="scientific">Ensete ventricosum</name>
    <name type="common">Abyssinian banana</name>
    <name type="synonym">Musa ensete</name>
    <dbReference type="NCBI Taxonomy" id="4639"/>
    <lineage>
        <taxon>Eukaryota</taxon>
        <taxon>Viridiplantae</taxon>
        <taxon>Streptophyta</taxon>
        <taxon>Embryophyta</taxon>
        <taxon>Tracheophyta</taxon>
        <taxon>Spermatophyta</taxon>
        <taxon>Magnoliopsida</taxon>
        <taxon>Liliopsida</taxon>
        <taxon>Zingiberales</taxon>
        <taxon>Musaceae</taxon>
        <taxon>Ensete</taxon>
    </lineage>
</organism>
<dbReference type="GO" id="GO:0005634">
    <property type="term" value="C:nucleus"/>
    <property type="evidence" value="ECO:0007669"/>
    <property type="project" value="UniProtKB-SubCell"/>
</dbReference>
<protein>
    <submittedName>
        <fullName evidence="4">Uncharacterized protein</fullName>
    </submittedName>
</protein>
<sequence>MLCLRLVAGVLQLAQGTHLTIDETRMQNGTLTSNGVENARLLKHLLEWQKVSSDFLVEYDFEYYKLEMAADVQLLIISEGKSNILPADLVLPFCPKSVASVNATGEELQAWRWYLATMRSLQHSSEPETSQSLPSTKLCDLHPSQFFSVVCRWLTMAELMSASFGEKCLTLEHWQMIKELERLRKERLQ</sequence>
<proteinExistence type="predicted"/>
<name>A0A427B5M9_ENSVE</name>
<feature type="signal peptide" evidence="3">
    <location>
        <begin position="1"/>
        <end position="16"/>
    </location>
</feature>
<dbReference type="EMBL" id="AMZH03000432">
    <property type="protein sequence ID" value="RRT83780.1"/>
    <property type="molecule type" value="Genomic_DNA"/>
</dbReference>
<feature type="chain" id="PRO_5019387392" evidence="3">
    <location>
        <begin position="17"/>
        <end position="189"/>
    </location>
</feature>
<comment type="subcellular location">
    <subcellularLocation>
        <location evidence="1">Nucleus</location>
    </subcellularLocation>
</comment>
<comment type="caution">
    <text evidence="4">The sequence shown here is derived from an EMBL/GenBank/DDBJ whole genome shotgun (WGS) entry which is preliminary data.</text>
</comment>
<dbReference type="AlphaFoldDB" id="A0A427B5M9"/>
<dbReference type="InterPro" id="IPR019140">
    <property type="entry name" value="MCM_complex-bd"/>
</dbReference>
<dbReference type="Proteomes" id="UP000287651">
    <property type="component" value="Unassembled WGS sequence"/>
</dbReference>
<dbReference type="Pfam" id="PF09739">
    <property type="entry name" value="MCM_bind"/>
    <property type="match status" value="1"/>
</dbReference>
<evidence type="ECO:0000313" key="4">
    <source>
        <dbReference type="EMBL" id="RRT83780.1"/>
    </source>
</evidence>
<accession>A0A427B5M9</accession>
<evidence type="ECO:0000256" key="3">
    <source>
        <dbReference type="SAM" id="SignalP"/>
    </source>
</evidence>